<dbReference type="OrthoDB" id="10017289at2"/>
<dbReference type="KEGG" id="jas:FJQ89_12270"/>
<dbReference type="Proteomes" id="UP000316665">
    <property type="component" value="Chromosome"/>
</dbReference>
<keyword evidence="1" id="KW-0472">Membrane</keyword>
<dbReference type="RefSeq" id="WP_141170385.1">
    <property type="nucleotide sequence ID" value="NZ_CP041185.1"/>
</dbReference>
<keyword evidence="1" id="KW-0812">Transmembrane</keyword>
<gene>
    <name evidence="2" type="ORF">FJQ89_12270</name>
</gene>
<evidence type="ECO:0000313" key="3">
    <source>
        <dbReference type="Proteomes" id="UP000316665"/>
    </source>
</evidence>
<feature type="transmembrane region" description="Helical" evidence="1">
    <location>
        <begin position="89"/>
        <end position="114"/>
    </location>
</feature>
<name>A0A4Y6RF90_9BURK</name>
<keyword evidence="1" id="KW-1133">Transmembrane helix</keyword>
<dbReference type="AlphaFoldDB" id="A0A4Y6RF90"/>
<proteinExistence type="predicted"/>
<organism evidence="2 3">
    <name type="scientific">Janthinobacterium tructae</name>
    <dbReference type="NCBI Taxonomy" id="2590869"/>
    <lineage>
        <taxon>Bacteria</taxon>
        <taxon>Pseudomonadati</taxon>
        <taxon>Pseudomonadota</taxon>
        <taxon>Betaproteobacteria</taxon>
        <taxon>Burkholderiales</taxon>
        <taxon>Oxalobacteraceae</taxon>
        <taxon>Janthinobacterium</taxon>
    </lineage>
</organism>
<evidence type="ECO:0000313" key="2">
    <source>
        <dbReference type="EMBL" id="QDG71107.1"/>
    </source>
</evidence>
<protein>
    <submittedName>
        <fullName evidence="2">Uncharacterized protein</fullName>
    </submittedName>
</protein>
<accession>A0A4Y6RF90</accession>
<dbReference type="EMBL" id="CP041185">
    <property type="protein sequence ID" value="QDG71107.1"/>
    <property type="molecule type" value="Genomic_DNA"/>
</dbReference>
<reference evidence="2 3" key="1">
    <citation type="submission" date="2019-06" db="EMBL/GenBank/DDBJ databases">
        <title>Complete genome sequence of Janthinobacterium sp. SNU WT3 isolated from diseased rainbow trout.</title>
        <authorList>
            <person name="Oh W.T."/>
            <person name="Park S.C."/>
        </authorList>
    </citation>
    <scope>NUCLEOTIDE SEQUENCE [LARGE SCALE GENOMIC DNA]</scope>
    <source>
        <strain evidence="2 3">SNU WT3</strain>
    </source>
</reference>
<keyword evidence="3" id="KW-1185">Reference proteome</keyword>
<sequence length="204" mass="21411">MAESIDPQEQALHEMLPDYLNGHAPADVASRIAARLEHDPHWAADADWLGEIRTAIEAEAAGMDPAAGLAELHRRLERPGFWRRCCRRLALPALAPVAITALASLCIGQAWLLWQQAAPADQLRWRSVPGAVAPPASLRVQFLPTASMAQVAAALEQAQAGIVAGPLPDHGYLLDAADPPAALQSLRASGVVAAASLASAPGAQ</sequence>
<evidence type="ECO:0000256" key="1">
    <source>
        <dbReference type="SAM" id="Phobius"/>
    </source>
</evidence>